<evidence type="ECO:0000313" key="1">
    <source>
        <dbReference type="EMBL" id="EIW51253.1"/>
    </source>
</evidence>
<dbReference type="OMA" id="TIRSPCA"/>
<evidence type="ECO:0000313" key="2">
    <source>
        <dbReference type="Proteomes" id="UP000054317"/>
    </source>
</evidence>
<dbReference type="RefSeq" id="XP_008045862.1">
    <property type="nucleotide sequence ID" value="XM_008047671.1"/>
</dbReference>
<reference evidence="2" key="1">
    <citation type="journal article" date="2012" name="Science">
        <title>The Paleozoic origin of enzymatic lignin decomposition reconstructed from 31 fungal genomes.</title>
        <authorList>
            <person name="Floudas D."/>
            <person name="Binder M."/>
            <person name="Riley R."/>
            <person name="Barry K."/>
            <person name="Blanchette R.A."/>
            <person name="Henrissat B."/>
            <person name="Martinez A.T."/>
            <person name="Otillar R."/>
            <person name="Spatafora J.W."/>
            <person name="Yadav J.S."/>
            <person name="Aerts A."/>
            <person name="Benoit I."/>
            <person name="Boyd A."/>
            <person name="Carlson A."/>
            <person name="Copeland A."/>
            <person name="Coutinho P.M."/>
            <person name="de Vries R.P."/>
            <person name="Ferreira P."/>
            <person name="Findley K."/>
            <person name="Foster B."/>
            <person name="Gaskell J."/>
            <person name="Glotzer D."/>
            <person name="Gorecki P."/>
            <person name="Heitman J."/>
            <person name="Hesse C."/>
            <person name="Hori C."/>
            <person name="Igarashi K."/>
            <person name="Jurgens J.A."/>
            <person name="Kallen N."/>
            <person name="Kersten P."/>
            <person name="Kohler A."/>
            <person name="Kuees U."/>
            <person name="Kumar T.K.A."/>
            <person name="Kuo A."/>
            <person name="LaButti K."/>
            <person name="Larrondo L.F."/>
            <person name="Lindquist E."/>
            <person name="Ling A."/>
            <person name="Lombard V."/>
            <person name="Lucas S."/>
            <person name="Lundell T."/>
            <person name="Martin R."/>
            <person name="McLaughlin D.J."/>
            <person name="Morgenstern I."/>
            <person name="Morin E."/>
            <person name="Murat C."/>
            <person name="Nagy L.G."/>
            <person name="Nolan M."/>
            <person name="Ohm R.A."/>
            <person name="Patyshakuliyeva A."/>
            <person name="Rokas A."/>
            <person name="Ruiz-Duenas F.J."/>
            <person name="Sabat G."/>
            <person name="Salamov A."/>
            <person name="Samejima M."/>
            <person name="Schmutz J."/>
            <person name="Slot J.C."/>
            <person name="St John F."/>
            <person name="Stenlid J."/>
            <person name="Sun H."/>
            <person name="Sun S."/>
            <person name="Syed K."/>
            <person name="Tsang A."/>
            <person name="Wiebenga A."/>
            <person name="Young D."/>
            <person name="Pisabarro A."/>
            <person name="Eastwood D.C."/>
            <person name="Martin F."/>
            <person name="Cullen D."/>
            <person name="Grigoriev I.V."/>
            <person name="Hibbett D.S."/>
        </authorList>
    </citation>
    <scope>NUCLEOTIDE SEQUENCE [LARGE SCALE GENOMIC DNA]</scope>
    <source>
        <strain evidence="2">FP-101664</strain>
    </source>
</reference>
<name>R7S641_TRAVS</name>
<accession>R7S641</accession>
<proteinExistence type="predicted"/>
<organism evidence="1 2">
    <name type="scientific">Trametes versicolor (strain FP-101664)</name>
    <name type="common">White-rot fungus</name>
    <name type="synonym">Coriolus versicolor</name>
    <dbReference type="NCBI Taxonomy" id="717944"/>
    <lineage>
        <taxon>Eukaryota</taxon>
        <taxon>Fungi</taxon>
        <taxon>Dikarya</taxon>
        <taxon>Basidiomycota</taxon>
        <taxon>Agaricomycotina</taxon>
        <taxon>Agaricomycetes</taxon>
        <taxon>Polyporales</taxon>
        <taxon>Polyporaceae</taxon>
        <taxon>Trametes</taxon>
    </lineage>
</organism>
<dbReference type="KEGG" id="tvs:TRAVEDRAFT_54729"/>
<dbReference type="EMBL" id="JH711908">
    <property type="protein sequence ID" value="EIW51253.1"/>
    <property type="molecule type" value="Genomic_DNA"/>
</dbReference>
<dbReference type="OrthoDB" id="2736048at2759"/>
<gene>
    <name evidence="1" type="ORF">TRAVEDRAFT_54729</name>
</gene>
<dbReference type="GeneID" id="19417518"/>
<keyword evidence="2" id="KW-1185">Reference proteome</keyword>
<sequence length="173" mass="19302">MPPSPQRAQPHRLPCPVVKKHKELHGLYFASSSVEPVQTEVLTIFPPVENSLSKRFPLFETILGTMYPIHECRVRVDGGGRHTQIDFLVAFQERPDLPPNAAISRLVPHASVCAEIVVMRSGARYLVLDMGGHGPSEAAKRAVRKFILQYVAHHAQYRGKRRVPPLPTAIGFD</sequence>
<dbReference type="AlphaFoldDB" id="R7S641"/>
<dbReference type="Proteomes" id="UP000054317">
    <property type="component" value="Unassembled WGS sequence"/>
</dbReference>
<protein>
    <submittedName>
        <fullName evidence="1">Uncharacterized protein</fullName>
    </submittedName>
</protein>